<feature type="region of interest" description="Disordered" evidence="1">
    <location>
        <begin position="409"/>
        <end position="540"/>
    </location>
</feature>
<feature type="compositionally biased region" description="Polar residues" evidence="1">
    <location>
        <begin position="167"/>
        <end position="180"/>
    </location>
</feature>
<feature type="compositionally biased region" description="Polar residues" evidence="1">
    <location>
        <begin position="248"/>
        <end position="259"/>
    </location>
</feature>
<feature type="compositionally biased region" description="Basic and acidic residues" evidence="1">
    <location>
        <begin position="61"/>
        <end position="73"/>
    </location>
</feature>
<name>A0A8S0X4T6_CYCAE</name>
<protein>
    <submittedName>
        <fullName evidence="2">Uncharacterized protein</fullName>
    </submittedName>
</protein>
<reference evidence="2 3" key="1">
    <citation type="submission" date="2020-01" db="EMBL/GenBank/DDBJ databases">
        <authorList>
            <person name="Gupta K D."/>
        </authorList>
    </citation>
    <scope>NUCLEOTIDE SEQUENCE [LARGE SCALE GENOMIC DNA]</scope>
</reference>
<accession>A0A8S0X4T6</accession>
<comment type="caution">
    <text evidence="2">The sequence shown here is derived from an EMBL/GenBank/DDBJ whole genome shotgun (WGS) entry which is preliminary data.</text>
</comment>
<keyword evidence="3" id="KW-1185">Reference proteome</keyword>
<feature type="compositionally biased region" description="Acidic residues" evidence="1">
    <location>
        <begin position="439"/>
        <end position="453"/>
    </location>
</feature>
<organism evidence="2 3">
    <name type="scientific">Cyclocybe aegerita</name>
    <name type="common">Black poplar mushroom</name>
    <name type="synonym">Agrocybe aegerita</name>
    <dbReference type="NCBI Taxonomy" id="1973307"/>
    <lineage>
        <taxon>Eukaryota</taxon>
        <taxon>Fungi</taxon>
        <taxon>Dikarya</taxon>
        <taxon>Basidiomycota</taxon>
        <taxon>Agaricomycotina</taxon>
        <taxon>Agaricomycetes</taxon>
        <taxon>Agaricomycetidae</taxon>
        <taxon>Agaricales</taxon>
        <taxon>Agaricineae</taxon>
        <taxon>Bolbitiaceae</taxon>
        <taxon>Cyclocybe</taxon>
    </lineage>
</organism>
<feature type="compositionally biased region" description="Basic and acidic residues" evidence="1">
    <location>
        <begin position="494"/>
        <end position="504"/>
    </location>
</feature>
<dbReference type="OrthoDB" id="10260961at2759"/>
<feature type="region of interest" description="Disordered" evidence="1">
    <location>
        <begin position="1"/>
        <end position="24"/>
    </location>
</feature>
<evidence type="ECO:0000313" key="2">
    <source>
        <dbReference type="EMBL" id="CAA7267172.1"/>
    </source>
</evidence>
<dbReference type="Proteomes" id="UP000467700">
    <property type="component" value="Unassembled WGS sequence"/>
</dbReference>
<proteinExistence type="predicted"/>
<feature type="region of interest" description="Disordered" evidence="1">
    <location>
        <begin position="146"/>
        <end position="380"/>
    </location>
</feature>
<evidence type="ECO:0000256" key="1">
    <source>
        <dbReference type="SAM" id="MobiDB-lite"/>
    </source>
</evidence>
<feature type="compositionally biased region" description="Low complexity" evidence="1">
    <location>
        <begin position="183"/>
        <end position="236"/>
    </location>
</feature>
<dbReference type="EMBL" id="CACVBS010000057">
    <property type="protein sequence ID" value="CAA7267172.1"/>
    <property type="molecule type" value="Genomic_DNA"/>
</dbReference>
<gene>
    <name evidence="2" type="ORF">AAE3_LOCUS9295</name>
</gene>
<dbReference type="AlphaFoldDB" id="A0A8S0X4T6"/>
<evidence type="ECO:0000313" key="3">
    <source>
        <dbReference type="Proteomes" id="UP000467700"/>
    </source>
</evidence>
<feature type="region of interest" description="Disordered" evidence="1">
    <location>
        <begin position="38"/>
        <end position="92"/>
    </location>
</feature>
<sequence>MSRHQPCSRAKHRARPLPDERPRQSVANLIGRFETQTKRLSLSASSPSRSSSVVSHITGDSAREEIKEKREWPPKSVTNVEKQPLPIVPPLSSRIPAALSTQISDQTRNVPDEPEVPLTAKALNASLRQVQQEPNTFLENWRKDLPSSTTEMEPAGAAPAASDSEKPSSVATPTTASVQKFVSPATPRTPAAKTPTTKSAASKTSAPASSRAPPPAASKTPAKPAIKPSAPKLSSSVSTPQPLKPQHTGHSMASTTTARKTVPKTPITPRAKTPAQAVSRSKTPTSVTRPKTPSSGLFAPTAASLARSRNAPVPVSTPVKKTTLSSGAMDRLSKPTAASLSKRATPVTPASSSRPAAASPRASVIKPRVSSTGSKAKKDSFVPKAATGAAVAATVATVGAAVAVLDEDEQAKEASYGESVENGHGEDAITESAGSVQDVAEEAYETQQEEEESSVVSLGPEDPPIDAASVSSEDNEATPLSPSPPPAEEAIAEDANREPVQEPKDDLEDIVNLLESVSIKPPVPPDMSDGILEIPDEDEK</sequence>
<feature type="compositionally biased region" description="Low complexity" evidence="1">
    <location>
        <begin position="39"/>
        <end position="55"/>
    </location>
</feature>
<feature type="compositionally biased region" description="Polar residues" evidence="1">
    <location>
        <begin position="276"/>
        <end position="295"/>
    </location>
</feature>
<feature type="compositionally biased region" description="Low complexity" evidence="1">
    <location>
        <begin position="344"/>
        <end position="364"/>
    </location>
</feature>